<protein>
    <recommendedName>
        <fullName evidence="4">Membrane protein 6-pyruvoyl-tetrahydropterin synthase-related domain-containing protein</fullName>
    </recommendedName>
</protein>
<comment type="caution">
    <text evidence="2">The sequence shown here is derived from an EMBL/GenBank/DDBJ whole genome shotgun (WGS) entry which is preliminary data.</text>
</comment>
<gene>
    <name evidence="2" type="ORF">A2989_02425</name>
</gene>
<reference evidence="2 3" key="1">
    <citation type="journal article" date="2016" name="Nat. Commun.">
        <title>Thousands of microbial genomes shed light on interconnected biogeochemical processes in an aquifer system.</title>
        <authorList>
            <person name="Anantharaman K."/>
            <person name="Brown C.T."/>
            <person name="Hug L.A."/>
            <person name="Sharon I."/>
            <person name="Castelle C.J."/>
            <person name="Probst A.J."/>
            <person name="Thomas B.C."/>
            <person name="Singh A."/>
            <person name="Wilkins M.J."/>
            <person name="Karaoz U."/>
            <person name="Brodie E.L."/>
            <person name="Williams K.H."/>
            <person name="Hubbard S.S."/>
            <person name="Banfield J.F."/>
        </authorList>
    </citation>
    <scope>NUCLEOTIDE SEQUENCE [LARGE SCALE GENOMIC DNA]</scope>
</reference>
<proteinExistence type="predicted"/>
<dbReference type="Proteomes" id="UP000177080">
    <property type="component" value="Unassembled WGS sequence"/>
</dbReference>
<sequence>MSKTHLLVISILTIVSLSPLFRDGFYTSSDGENHLIRIARFSSLLAGGNLYPRWDPVLNHGRGYPLFNFTYPLPYYVSSLFHFTNLSVVDSLKATFVLFTGASVLFFYLWTRHLPATVLFLFTPYRFVNLYVRAALGEVAFLGILPLCFLCIDKKNHPLLVISLSLLIFSHLQLSLIFIPILFLYSLTNHSGKAFTTSLLLSLLVSSIFWLPALYLTGFTKYFSVHQFIPSQHLPTLRQLVYSPWGFGFSRSGLADDISFQLGLATWVVLIISSLNISHLRSSRKLVLVTVWSSLVFMSTNLFGLWDWPIFQSIQFPWRLLMIPLIFIPYVFSGLNTSKTFTVFVIILAIYVNRNHIRTNLPQFVSIPDSQFITSQQTATSTPDEFMPKVFNSSTSYIFSSSPVIIISQSISLLAVVLYGIIFSSHYRSR</sequence>
<name>A0A1F4ZB93_9BACT</name>
<feature type="transmembrane region" description="Helical" evidence="1">
    <location>
        <begin position="91"/>
        <end position="110"/>
    </location>
</feature>
<feature type="transmembrane region" description="Helical" evidence="1">
    <location>
        <begin position="258"/>
        <end position="277"/>
    </location>
</feature>
<keyword evidence="1" id="KW-1133">Transmembrane helix</keyword>
<dbReference type="EMBL" id="MEXN01000006">
    <property type="protein sequence ID" value="OGD03461.1"/>
    <property type="molecule type" value="Genomic_DNA"/>
</dbReference>
<keyword evidence="1" id="KW-0472">Membrane</keyword>
<evidence type="ECO:0000256" key="1">
    <source>
        <dbReference type="SAM" id="Phobius"/>
    </source>
</evidence>
<keyword evidence="1" id="KW-0812">Transmembrane</keyword>
<feature type="transmembrane region" description="Helical" evidence="1">
    <location>
        <begin position="397"/>
        <end position="422"/>
    </location>
</feature>
<evidence type="ECO:0008006" key="4">
    <source>
        <dbReference type="Google" id="ProtNLM"/>
    </source>
</evidence>
<accession>A0A1F4ZB93</accession>
<feature type="transmembrane region" description="Helical" evidence="1">
    <location>
        <begin position="286"/>
        <end position="306"/>
    </location>
</feature>
<feature type="transmembrane region" description="Helical" evidence="1">
    <location>
        <begin position="326"/>
        <end position="352"/>
    </location>
</feature>
<organism evidence="2 3">
    <name type="scientific">Candidatus Amesbacteria bacterium RIFCSPLOWO2_01_FULL_48_25</name>
    <dbReference type="NCBI Taxonomy" id="1797259"/>
    <lineage>
        <taxon>Bacteria</taxon>
        <taxon>Candidatus Amesiibacteriota</taxon>
    </lineage>
</organism>
<evidence type="ECO:0000313" key="3">
    <source>
        <dbReference type="Proteomes" id="UP000177080"/>
    </source>
</evidence>
<feature type="transmembrane region" description="Helical" evidence="1">
    <location>
        <begin position="197"/>
        <end position="216"/>
    </location>
</feature>
<evidence type="ECO:0000313" key="2">
    <source>
        <dbReference type="EMBL" id="OGD03461.1"/>
    </source>
</evidence>
<feature type="transmembrane region" description="Helical" evidence="1">
    <location>
        <begin position="130"/>
        <end position="152"/>
    </location>
</feature>
<dbReference type="STRING" id="1797259.A2989_02425"/>
<feature type="transmembrane region" description="Helical" evidence="1">
    <location>
        <begin position="158"/>
        <end position="185"/>
    </location>
</feature>
<dbReference type="AlphaFoldDB" id="A0A1F4ZB93"/>